<organism evidence="1 2">
    <name type="scientific">Priapulus caudatus</name>
    <name type="common">Priapulid worm</name>
    <dbReference type="NCBI Taxonomy" id="37621"/>
    <lineage>
        <taxon>Eukaryota</taxon>
        <taxon>Metazoa</taxon>
        <taxon>Ecdysozoa</taxon>
        <taxon>Scalidophora</taxon>
        <taxon>Priapulida</taxon>
        <taxon>Priapulimorpha</taxon>
        <taxon>Priapulimorphida</taxon>
        <taxon>Priapulidae</taxon>
        <taxon>Priapulus</taxon>
    </lineage>
</organism>
<gene>
    <name evidence="2" type="primary">LOC106805403</name>
</gene>
<dbReference type="GeneID" id="106805403"/>
<evidence type="ECO:0000313" key="2">
    <source>
        <dbReference type="RefSeq" id="XP_014662462.1"/>
    </source>
</evidence>
<dbReference type="RefSeq" id="XP_014662462.1">
    <property type="nucleotide sequence ID" value="XM_014806976.1"/>
</dbReference>
<protein>
    <submittedName>
        <fullName evidence="2">Uncharacterized protein LOC106805403</fullName>
    </submittedName>
</protein>
<reference evidence="2" key="1">
    <citation type="submission" date="2025-08" db="UniProtKB">
        <authorList>
            <consortium name="RefSeq"/>
        </authorList>
    </citation>
    <scope>IDENTIFICATION</scope>
</reference>
<dbReference type="Proteomes" id="UP000695022">
    <property type="component" value="Unplaced"/>
</dbReference>
<keyword evidence="1" id="KW-1185">Reference proteome</keyword>
<sequence length="111" mass="12593">MTASIPPITVIAWSEFIDTPGLMYGLFSASDGQLRYDESKVIALQTKSEDASYTDIIRALTSCMWSSARLYSEQDLRMAQLGNTFQVPPMKYISLPIDQQRWTSPNCQTFR</sequence>
<name>A0ABM1DR91_PRICU</name>
<evidence type="ECO:0000313" key="1">
    <source>
        <dbReference type="Proteomes" id="UP000695022"/>
    </source>
</evidence>
<proteinExistence type="predicted"/>
<accession>A0ABM1DR91</accession>